<dbReference type="AlphaFoldDB" id="A0AAF0YCC8"/>
<dbReference type="RefSeq" id="XP_062630151.1">
    <property type="nucleotide sequence ID" value="XM_062774167.1"/>
</dbReference>
<gene>
    <name evidence="2" type="ORF">LOC62_05G007646</name>
</gene>
<evidence type="ECO:0000313" key="3">
    <source>
        <dbReference type="Proteomes" id="UP000827549"/>
    </source>
</evidence>
<evidence type="ECO:0000256" key="1">
    <source>
        <dbReference type="SAM" id="MobiDB-lite"/>
    </source>
</evidence>
<protein>
    <submittedName>
        <fullName evidence="2">Uncharacterized protein</fullName>
    </submittedName>
</protein>
<evidence type="ECO:0000313" key="2">
    <source>
        <dbReference type="EMBL" id="WOO84125.1"/>
    </source>
</evidence>
<dbReference type="Proteomes" id="UP000827549">
    <property type="component" value="Chromosome 5"/>
</dbReference>
<feature type="region of interest" description="Disordered" evidence="1">
    <location>
        <begin position="1"/>
        <end position="38"/>
    </location>
</feature>
<sequence length="140" mass="15698">MAPTPRDPPQIARRAIEPSTVKESKDVIGAISTQKARRNPEYARSIVSAYVELKRAKGRSARKIDTKLLIIESQMPCASLADVFISVREDYNLPPSEVIEYLEQRRQERENKYWEVHGPPPMYGDGDEPPSYGVAAVADA</sequence>
<keyword evidence="3" id="KW-1185">Reference proteome</keyword>
<feature type="compositionally biased region" description="Basic and acidic residues" evidence="1">
    <location>
        <begin position="14"/>
        <end position="26"/>
    </location>
</feature>
<reference evidence="2" key="1">
    <citation type="submission" date="2023-10" db="EMBL/GenBank/DDBJ databases">
        <authorList>
            <person name="Noh H."/>
        </authorList>
    </citation>
    <scope>NUCLEOTIDE SEQUENCE</scope>
    <source>
        <strain evidence="2">DUCC4014</strain>
    </source>
</reference>
<proteinExistence type="predicted"/>
<name>A0AAF0YCC8_9TREE</name>
<accession>A0AAF0YCC8</accession>
<dbReference type="GeneID" id="87810818"/>
<dbReference type="EMBL" id="CP086718">
    <property type="protein sequence ID" value="WOO84125.1"/>
    <property type="molecule type" value="Genomic_DNA"/>
</dbReference>
<organism evidence="2 3">
    <name type="scientific">Vanrija pseudolonga</name>
    <dbReference type="NCBI Taxonomy" id="143232"/>
    <lineage>
        <taxon>Eukaryota</taxon>
        <taxon>Fungi</taxon>
        <taxon>Dikarya</taxon>
        <taxon>Basidiomycota</taxon>
        <taxon>Agaricomycotina</taxon>
        <taxon>Tremellomycetes</taxon>
        <taxon>Trichosporonales</taxon>
        <taxon>Trichosporonaceae</taxon>
        <taxon>Vanrija</taxon>
    </lineage>
</organism>